<dbReference type="OrthoDB" id="194358at2759"/>
<feature type="repeat" description="ANK" evidence="2">
    <location>
        <begin position="1684"/>
        <end position="1716"/>
    </location>
</feature>
<evidence type="ECO:0000259" key="3">
    <source>
        <dbReference type="Pfam" id="PF24883"/>
    </source>
</evidence>
<dbReference type="SUPFAM" id="SSF52540">
    <property type="entry name" value="P-loop containing nucleoside triphosphate hydrolases"/>
    <property type="match status" value="1"/>
</dbReference>
<dbReference type="Gene3D" id="3.40.50.300">
    <property type="entry name" value="P-loop containing nucleotide triphosphate hydrolases"/>
    <property type="match status" value="1"/>
</dbReference>
<dbReference type="Pfam" id="PF00023">
    <property type="entry name" value="Ank"/>
    <property type="match status" value="1"/>
</dbReference>
<feature type="repeat" description="ANK" evidence="2">
    <location>
        <begin position="1454"/>
        <end position="1486"/>
    </location>
</feature>
<feature type="domain" description="Nephrocystin 3-like N-terminal" evidence="3">
    <location>
        <begin position="248"/>
        <end position="411"/>
    </location>
</feature>
<dbReference type="Gene3D" id="1.25.40.20">
    <property type="entry name" value="Ankyrin repeat-containing domain"/>
    <property type="match status" value="3"/>
</dbReference>
<evidence type="ECO:0000313" key="5">
    <source>
        <dbReference type="Proteomes" id="UP000434172"/>
    </source>
</evidence>
<dbReference type="Pfam" id="PF12796">
    <property type="entry name" value="Ank_2"/>
    <property type="match status" value="2"/>
</dbReference>
<sequence>MVSFLYILADVAKLIDPAANLYQQRNTVPHSYQRFESSSSAAIADPLSISASIAGLVSLADIVFLRLTKYIKSVKNAESEINDLCKEVNVLGGAVSMLSRLARGHEMEDEPFNKDFRMYHIEGCAFILNEICEKTKKYDTTPKGKLLRLMWPYTSSKTKELLANLSRHKENINLALTANSMEALLRCLAKDEDRAKAIAEIQADVQKTREIVARIQEDSHQKEVLRFFLPYNPQPNYEMSVKLRHPMTGMWLERLPSFQTWLSSPSSRLWLSGIPGAGKTVLAGSIIGQALLRCSDTVAVGFFFCDYKNELTQTPVSVLGALAHQIARQNEQAYLMLEEYYSELHPERGLPRSPDPDDLARVIVTMAKAFDQVYLVIDGLDECQDSTDEVVRALCDIGENSDEISLALLSRHEGNIRDSLQGPETHFINIQIAAHKEDITEYVTSEIQERIRNKRLHLEDLSLQGEILDGLVDGANGMFRWVACQLDHLGSCVSDEQCRQALRSLPPDLPETYLRILKRIPKAQQLHVQLTLDFIAYADFKLSIAQLREVLSVPANSSLLKASAVIREDAITRICSSLVRKSNDGNYLEFAHFSVKEFLMSEFLELSEFQMFSISKGRSHRVLATRCIEFLQLDNFNHLPTPTADGISTMKQTNLQHPFYSYAAQNWDWNWNEELESPDIIEMIHQIINESFRPLHFAATLSLPEITSALLMQIDRQDAEKLFEGMFKCAVNVLNGALQECCLRSGLSVEIPQIFQRHVGTVAWATQYTLETLEILIEYFEKVPENIIGFSMRCWARSGDFSVAQLLEMQNAVNDGKYYWLDEEADSLLGFCKYLSSMIDESPLHFELCRLVWEFVIKVNDDLDYLNSWEVDSRISKDLPTLRNFVISGCEQITRAEAFAIAVRDPRLDVSSITDSDTRNGPLHMLVLADHDRWMDRWELREEEWADEINEMLNVLLDGGCNLSSRNNEGHTPLSLALQKRESRVAQIILKRPEFAFGAWESPIPILRLVAQLGSQDVLDQLLRLGFCPSPADYGNKTPLHFLDADTELALVIRLEELFPGARKLRADEKMPWELYLDATNFNPRSVDVLEFLVQPLLCNSELVEGAKVWEYYTSNLLPNDNMTYSETRDRVITSLVKSGALRHYEKVHLQTCLLPVVSALSAFSGDLWGFPIADSTICLLIENTDYWATFRETPSAVQMLKLSATFNLNMAVSQLLERGVGVHRRHDGESALKHVYELPAIDDNSISRVQQFLKHADSTSINQTNPTSGLGLIHISNDLDEQQCRGKILELTVESGASPDLRTASDLGFTGLLHHLHQSNFDSACILLDQGANPLLPSLRGWTAVHMAAAKDATPFLSRLLSPKEFAWMIDWESGCRSVFCSEKFDNATALHLAAAGSGEFLLLLLERVPAINVEATTGNGLTAIHSAAMAGSINCTDILVSRGANVNARSADGRLALHIAVEKGNLGLVERLLELGSEMTARSDGMTPQLLAYGYNHRSVIDRLKAHAAESPAAARLWDNVPSSALAKAVSGAVRSGSLSACKILLGQQSFIDVDISEDGIRGFTPLGFAIRHGMLEISKWLLEEGANANCQNADGTSAVLDMINDHSLNPILPAMLDKYFADGGNILGEPNSLIYSAVDAGNTEGLSVLLRHIRANGNIYKVRAGAERLTAVQIAVNRGRKQFTPLHRAIQCEYKEATHVLVDNGADLEAMDSFNRTPLNFATQKLSNEVASSIVPLLVQAGSNLNCRDDEGMDPLMGACESRSPDAICYLLDQGVSLLSTDHIGQHSTVNVPQAHANACRPLSSQ</sequence>
<dbReference type="SMART" id="SM00248">
    <property type="entry name" value="ANK"/>
    <property type="match status" value="12"/>
</dbReference>
<feature type="repeat" description="ANK" evidence="2">
    <location>
        <begin position="1564"/>
        <end position="1596"/>
    </location>
</feature>
<dbReference type="PANTHER" id="PTHR10039:SF15">
    <property type="entry name" value="NACHT DOMAIN-CONTAINING PROTEIN"/>
    <property type="match status" value="1"/>
</dbReference>
<feature type="repeat" description="ANK" evidence="2">
    <location>
        <begin position="1717"/>
        <end position="1753"/>
    </location>
</feature>
<dbReference type="EMBL" id="WOWK01000176">
    <property type="protein sequence ID" value="KAF0315992.1"/>
    <property type="molecule type" value="Genomic_DNA"/>
</dbReference>
<proteinExistence type="predicted"/>
<gene>
    <name evidence="4" type="ORF">GQ607_016751</name>
</gene>
<protein>
    <submittedName>
        <fullName evidence="4">Ankyrin repeat protein</fullName>
    </submittedName>
</protein>
<evidence type="ECO:0000313" key="4">
    <source>
        <dbReference type="EMBL" id="KAF0315992.1"/>
    </source>
</evidence>
<keyword evidence="5" id="KW-1185">Reference proteome</keyword>
<dbReference type="Pfam" id="PF24883">
    <property type="entry name" value="NPHP3_N"/>
    <property type="match status" value="1"/>
</dbReference>
<organism evidence="4 5">
    <name type="scientific">Colletotrichum asianum</name>
    <dbReference type="NCBI Taxonomy" id="702518"/>
    <lineage>
        <taxon>Eukaryota</taxon>
        <taxon>Fungi</taxon>
        <taxon>Dikarya</taxon>
        <taxon>Ascomycota</taxon>
        <taxon>Pezizomycotina</taxon>
        <taxon>Sordariomycetes</taxon>
        <taxon>Hypocreomycetidae</taxon>
        <taxon>Glomerellales</taxon>
        <taxon>Glomerellaceae</taxon>
        <taxon>Colletotrichum</taxon>
        <taxon>Colletotrichum gloeosporioides species complex</taxon>
    </lineage>
</organism>
<evidence type="ECO:0000256" key="2">
    <source>
        <dbReference type="PROSITE-ProRule" id="PRU00023"/>
    </source>
</evidence>
<dbReference type="Proteomes" id="UP000434172">
    <property type="component" value="Unassembled WGS sequence"/>
</dbReference>
<dbReference type="InterPro" id="IPR056884">
    <property type="entry name" value="NPHP3-like_N"/>
</dbReference>
<evidence type="ECO:0000256" key="1">
    <source>
        <dbReference type="ARBA" id="ARBA00022737"/>
    </source>
</evidence>
<accession>A0A8H3W0D0</accession>
<dbReference type="PROSITE" id="PS50297">
    <property type="entry name" value="ANK_REP_REGION"/>
    <property type="match status" value="4"/>
</dbReference>
<reference evidence="4 5" key="1">
    <citation type="submission" date="2019-12" db="EMBL/GenBank/DDBJ databases">
        <title>A genome sequence resource for the geographically widespread anthracnose pathogen Colletotrichum asianum.</title>
        <authorList>
            <person name="Meng Y."/>
        </authorList>
    </citation>
    <scope>NUCLEOTIDE SEQUENCE [LARGE SCALE GENOMIC DNA]</scope>
    <source>
        <strain evidence="4 5">ICMP 18580</strain>
    </source>
</reference>
<comment type="caution">
    <text evidence="4">The sequence shown here is derived from an EMBL/GenBank/DDBJ whole genome shotgun (WGS) entry which is preliminary data.</text>
</comment>
<dbReference type="PROSITE" id="PS50088">
    <property type="entry name" value="ANK_REPEAT"/>
    <property type="match status" value="5"/>
</dbReference>
<dbReference type="InterPro" id="IPR027417">
    <property type="entry name" value="P-loop_NTPase"/>
</dbReference>
<feature type="repeat" description="ANK" evidence="2">
    <location>
        <begin position="1421"/>
        <end position="1453"/>
    </location>
</feature>
<name>A0A8H3W0D0_9PEZI</name>
<keyword evidence="1" id="KW-0677">Repeat</keyword>
<keyword evidence="2" id="KW-0040">ANK repeat</keyword>
<dbReference type="InterPro" id="IPR002110">
    <property type="entry name" value="Ankyrin_rpt"/>
</dbReference>
<dbReference type="SUPFAM" id="SSF48403">
    <property type="entry name" value="Ankyrin repeat"/>
    <property type="match status" value="3"/>
</dbReference>
<dbReference type="PANTHER" id="PTHR10039">
    <property type="entry name" value="AMELOGENIN"/>
    <property type="match status" value="1"/>
</dbReference>
<dbReference type="InterPro" id="IPR036770">
    <property type="entry name" value="Ankyrin_rpt-contain_sf"/>
</dbReference>